<feature type="non-terminal residue" evidence="1">
    <location>
        <position position="69"/>
    </location>
</feature>
<proteinExistence type="predicted"/>
<dbReference type="RefSeq" id="WP_274121295.1">
    <property type="nucleotide sequence ID" value="NZ_JANIAM010000156.1"/>
</dbReference>
<dbReference type="AlphaFoldDB" id="A0A9X4DGK6"/>
<organism evidence="1 2">
    <name type="scientific">Pseudomonas asiatica</name>
    <dbReference type="NCBI Taxonomy" id="2219225"/>
    <lineage>
        <taxon>Bacteria</taxon>
        <taxon>Pseudomonadati</taxon>
        <taxon>Pseudomonadota</taxon>
        <taxon>Gammaproteobacteria</taxon>
        <taxon>Pseudomonadales</taxon>
        <taxon>Pseudomonadaceae</taxon>
        <taxon>Pseudomonas</taxon>
    </lineage>
</organism>
<protein>
    <submittedName>
        <fullName evidence="1">Uncharacterized protein</fullName>
    </submittedName>
</protein>
<sequence>DGQLLMIKPIQDAVGQLLAATNSAGNALSQHLSERTKTLIGHVHRSAFALFAGQQVTPLRVSLTVGEYM</sequence>
<feature type="non-terminal residue" evidence="1">
    <location>
        <position position="1"/>
    </location>
</feature>
<reference evidence="1" key="1">
    <citation type="submission" date="2022-07" db="EMBL/GenBank/DDBJ databases">
        <title>Multi-strain Analysis of Pseudomonas putida Reveals Metabolic and Genetic Diversity.</title>
        <authorList>
            <person name="Monk J.M."/>
        </authorList>
    </citation>
    <scope>NUCLEOTIDE SEQUENCE</scope>
    <source>
        <strain evidence="1">17633</strain>
    </source>
</reference>
<comment type="caution">
    <text evidence="1">The sequence shown here is derived from an EMBL/GenBank/DDBJ whole genome shotgun (WGS) entry which is preliminary data.</text>
</comment>
<dbReference type="Proteomes" id="UP001150728">
    <property type="component" value="Unassembled WGS sequence"/>
</dbReference>
<gene>
    <name evidence="1" type="ORF">NP554_30845</name>
</gene>
<evidence type="ECO:0000313" key="2">
    <source>
        <dbReference type="Proteomes" id="UP001150728"/>
    </source>
</evidence>
<evidence type="ECO:0000313" key="1">
    <source>
        <dbReference type="EMBL" id="MDD2116177.1"/>
    </source>
</evidence>
<dbReference type="EMBL" id="JANIAM010000156">
    <property type="protein sequence ID" value="MDD2116177.1"/>
    <property type="molecule type" value="Genomic_DNA"/>
</dbReference>
<name>A0A9X4DGK6_9PSED</name>
<accession>A0A9X4DGK6</accession>